<evidence type="ECO:0000256" key="6">
    <source>
        <dbReference type="ARBA" id="ARBA00022824"/>
    </source>
</evidence>
<dbReference type="GO" id="GO:0019432">
    <property type="term" value="P:triglyceride biosynthetic process"/>
    <property type="evidence" value="ECO:0007669"/>
    <property type="project" value="TreeGrafter"/>
</dbReference>
<feature type="region of interest" description="Disordered" evidence="11">
    <location>
        <begin position="1"/>
        <end position="29"/>
    </location>
</feature>
<keyword evidence="14" id="KW-1185">Reference proteome</keyword>
<evidence type="ECO:0000256" key="7">
    <source>
        <dbReference type="ARBA" id="ARBA00022989"/>
    </source>
</evidence>
<evidence type="ECO:0000256" key="3">
    <source>
        <dbReference type="ARBA" id="ARBA00022516"/>
    </source>
</evidence>
<comment type="caution">
    <text evidence="13">The sequence shown here is derived from an EMBL/GenBank/DDBJ whole genome shotgun (WGS) entry which is preliminary data.</text>
</comment>
<evidence type="ECO:0000256" key="2">
    <source>
        <dbReference type="ARBA" id="ARBA00005420"/>
    </source>
</evidence>
<keyword evidence="8" id="KW-0443">Lipid metabolism</keyword>
<keyword evidence="9 12" id="KW-0472">Membrane</keyword>
<keyword evidence="4" id="KW-0808">Transferase</keyword>
<evidence type="ECO:0000256" key="4">
    <source>
        <dbReference type="ARBA" id="ARBA00022679"/>
    </source>
</evidence>
<accession>A0A8T2NMZ6</accession>
<dbReference type="InterPro" id="IPR007130">
    <property type="entry name" value="DAGAT"/>
</dbReference>
<dbReference type="PANTHER" id="PTHR12317:SF19">
    <property type="entry name" value="DIACYLGLYCEROL O-ACYLTRANSFERASE 2-LIKE PROTEIN 6"/>
    <property type="match status" value="1"/>
</dbReference>
<organism evidence="13 14">
    <name type="scientific">Albula glossodonta</name>
    <name type="common">roundjaw bonefish</name>
    <dbReference type="NCBI Taxonomy" id="121402"/>
    <lineage>
        <taxon>Eukaryota</taxon>
        <taxon>Metazoa</taxon>
        <taxon>Chordata</taxon>
        <taxon>Craniata</taxon>
        <taxon>Vertebrata</taxon>
        <taxon>Euteleostomi</taxon>
        <taxon>Actinopterygii</taxon>
        <taxon>Neopterygii</taxon>
        <taxon>Teleostei</taxon>
        <taxon>Albuliformes</taxon>
        <taxon>Albulidae</taxon>
        <taxon>Albula</taxon>
    </lineage>
</organism>
<protein>
    <recommendedName>
        <fullName evidence="15">Acyltransferase</fullName>
    </recommendedName>
</protein>
<keyword evidence="3" id="KW-0444">Lipid biosynthesis</keyword>
<keyword evidence="6" id="KW-0256">Endoplasmic reticulum</keyword>
<keyword evidence="5 12" id="KW-0812">Transmembrane</keyword>
<dbReference type="Proteomes" id="UP000824540">
    <property type="component" value="Unassembled WGS sequence"/>
</dbReference>
<dbReference type="OrthoDB" id="264532at2759"/>
<evidence type="ECO:0000256" key="11">
    <source>
        <dbReference type="SAM" id="MobiDB-lite"/>
    </source>
</evidence>
<evidence type="ECO:0000313" key="14">
    <source>
        <dbReference type="Proteomes" id="UP000824540"/>
    </source>
</evidence>
<dbReference type="EMBL" id="JAFBMS010000060">
    <property type="protein sequence ID" value="KAG9338992.1"/>
    <property type="molecule type" value="Genomic_DNA"/>
</dbReference>
<dbReference type="Pfam" id="PF03982">
    <property type="entry name" value="DAGAT"/>
    <property type="match status" value="2"/>
</dbReference>
<comment type="similarity">
    <text evidence="2">Belongs to the diacylglycerol acyltransferase family.</text>
</comment>
<evidence type="ECO:0000256" key="9">
    <source>
        <dbReference type="ARBA" id="ARBA00023136"/>
    </source>
</evidence>
<comment type="subcellular location">
    <subcellularLocation>
        <location evidence="1">Endoplasmic reticulum membrane</location>
        <topology evidence="1">Multi-pass membrane protein</topology>
    </subcellularLocation>
</comment>
<dbReference type="PANTHER" id="PTHR12317">
    <property type="entry name" value="DIACYLGLYCEROL O-ACYLTRANSFERASE"/>
    <property type="match status" value="1"/>
</dbReference>
<reference evidence="13" key="1">
    <citation type="thesis" date="2021" institute="BYU ScholarsArchive" country="Provo, UT, USA">
        <title>Applications of and Algorithms for Genome Assembly and Genomic Analyses with an Emphasis on Marine Teleosts.</title>
        <authorList>
            <person name="Pickett B.D."/>
        </authorList>
    </citation>
    <scope>NUCLEOTIDE SEQUENCE</scope>
    <source>
        <strain evidence="13">HI-2016</strain>
    </source>
</reference>
<evidence type="ECO:0000256" key="12">
    <source>
        <dbReference type="SAM" id="Phobius"/>
    </source>
</evidence>
<dbReference type="AlphaFoldDB" id="A0A8T2NMZ6"/>
<dbReference type="CDD" id="cd07987">
    <property type="entry name" value="LPLAT_MGAT-like"/>
    <property type="match status" value="1"/>
</dbReference>
<proteinExistence type="inferred from homology"/>
<feature type="compositionally biased region" description="Basic and acidic residues" evidence="11">
    <location>
        <begin position="1"/>
        <end position="27"/>
    </location>
</feature>
<feature type="transmembrane region" description="Helical" evidence="12">
    <location>
        <begin position="130"/>
        <end position="159"/>
    </location>
</feature>
<keyword evidence="10" id="KW-0012">Acyltransferase</keyword>
<evidence type="ECO:0000256" key="5">
    <source>
        <dbReference type="ARBA" id="ARBA00022692"/>
    </source>
</evidence>
<evidence type="ECO:0000256" key="8">
    <source>
        <dbReference type="ARBA" id="ARBA00023098"/>
    </source>
</evidence>
<dbReference type="GO" id="GO:0004144">
    <property type="term" value="F:diacylglycerol O-acyltransferase activity"/>
    <property type="evidence" value="ECO:0007669"/>
    <property type="project" value="TreeGrafter"/>
</dbReference>
<evidence type="ECO:0000256" key="1">
    <source>
        <dbReference type="ARBA" id="ARBA00004477"/>
    </source>
</evidence>
<gene>
    <name evidence="13" type="ORF">JZ751_024390</name>
</gene>
<name>A0A8T2NMZ6_9TELE</name>
<evidence type="ECO:0000256" key="10">
    <source>
        <dbReference type="ARBA" id="ARBA00023315"/>
    </source>
</evidence>
<sequence length="513" mass="57781">MREEVRDKRREERRERRMKREEQRENSHQYCASGDITRRCCHIPRFNRPPAKACADSVGGIEGALFPRAGKAAREAPHTSGSGIRRRTLHGIEGQGTLKTGLRRVVQQSKAAEMEEGQTQWKEFVEKISVLQWVLTFLLMGVSCVLLMVYLMFTCLWLLPTLYTIWMLTDWDTPEQGGRRVEWVRKWTVWKHFRDYFPVKLVKTAELDPSKNYILGSHPHGIMCAGAFSCFSTESCGFAQAFPGMRSCLAILAGLFRMPLYRDYLMSAGFCSAGMCPVSKPSLEFLLSRNGTGNVVVIVIGGAAESLASSPGVNTVVMRQRKGFVRLALEYGGWSYGLWVGGGVVMANGQEETGFFNNGGGRVMERGWGYGLCKGVGLWTMRERGWGYGKKEKGGVMRERNADLVPVYNFGENELFRQVVFQDGSIMRTLQTAFKRVMGFAPCLFIGQSWGLVPYKTPITTVVGRPISVPQFSSPPEEMVDHYHSLYMEALTQLFHAHKTRCGLSETHQLQII</sequence>
<evidence type="ECO:0008006" key="15">
    <source>
        <dbReference type="Google" id="ProtNLM"/>
    </source>
</evidence>
<evidence type="ECO:0000313" key="13">
    <source>
        <dbReference type="EMBL" id="KAG9338992.1"/>
    </source>
</evidence>
<keyword evidence="7 12" id="KW-1133">Transmembrane helix</keyword>
<dbReference type="GO" id="GO:0005789">
    <property type="term" value="C:endoplasmic reticulum membrane"/>
    <property type="evidence" value="ECO:0007669"/>
    <property type="project" value="UniProtKB-SubCell"/>
</dbReference>